<keyword evidence="4" id="KW-1185">Reference proteome</keyword>
<sequence>MFTFEFESWNDIFLEHYLVSVFISVIVLIATLIISMRYRIPSENEHSRKIVKSDNFVMKEKFEELSQTMPATPCLKKPALIAEKIIGANMTEEQRNHEYEVQQKQLAQIFELMQKQTDKFGKISLSEVKEQFKLYQ</sequence>
<dbReference type="InterPro" id="IPR057534">
    <property type="entry name" value="MXRA7_helical"/>
</dbReference>
<name>A0A8X6H6P2_TRICU</name>
<dbReference type="InterPro" id="IPR026622">
    <property type="entry name" value="Mxra7"/>
</dbReference>
<protein>
    <recommendedName>
        <fullName evidence="2">Matrix-remodeling-associated protein 7 helical domain-containing protein</fullName>
    </recommendedName>
</protein>
<evidence type="ECO:0000313" key="4">
    <source>
        <dbReference type="Proteomes" id="UP000887116"/>
    </source>
</evidence>
<proteinExistence type="predicted"/>
<dbReference type="PANTHER" id="PTHR21845:SF2">
    <property type="entry name" value="MATRIX-REMODELING-ASSOCIATED PROTEIN 7"/>
    <property type="match status" value="1"/>
</dbReference>
<evidence type="ECO:0000259" key="2">
    <source>
        <dbReference type="Pfam" id="PF25473"/>
    </source>
</evidence>
<dbReference type="EMBL" id="BMAO01024721">
    <property type="protein sequence ID" value="GFQ97228.1"/>
    <property type="molecule type" value="Genomic_DNA"/>
</dbReference>
<evidence type="ECO:0000256" key="1">
    <source>
        <dbReference type="SAM" id="Phobius"/>
    </source>
</evidence>
<dbReference type="OrthoDB" id="5983600at2759"/>
<feature type="transmembrane region" description="Helical" evidence="1">
    <location>
        <begin position="17"/>
        <end position="38"/>
    </location>
</feature>
<evidence type="ECO:0000313" key="3">
    <source>
        <dbReference type="EMBL" id="GFQ97228.1"/>
    </source>
</evidence>
<dbReference type="Pfam" id="PF25473">
    <property type="entry name" value="MXRA7_helical"/>
    <property type="match status" value="1"/>
</dbReference>
<keyword evidence="1" id="KW-1133">Transmembrane helix</keyword>
<feature type="domain" description="Matrix-remodeling-associated protein 7 helical" evidence="2">
    <location>
        <begin position="81"/>
        <end position="135"/>
    </location>
</feature>
<dbReference type="PANTHER" id="PTHR21845">
    <property type="entry name" value="TRANSMEMBRANE ANCHOR PROTEIN 1"/>
    <property type="match status" value="1"/>
</dbReference>
<dbReference type="AlphaFoldDB" id="A0A8X6H6P2"/>
<gene>
    <name evidence="3" type="primary">AVEN_91531_1</name>
    <name evidence="3" type="ORF">TNCT_36321</name>
</gene>
<comment type="caution">
    <text evidence="3">The sequence shown here is derived from an EMBL/GenBank/DDBJ whole genome shotgun (WGS) entry which is preliminary data.</text>
</comment>
<accession>A0A8X6H6P2</accession>
<keyword evidence="1" id="KW-0472">Membrane</keyword>
<dbReference type="Proteomes" id="UP000887116">
    <property type="component" value="Unassembled WGS sequence"/>
</dbReference>
<organism evidence="3 4">
    <name type="scientific">Trichonephila clavata</name>
    <name type="common">Joro spider</name>
    <name type="synonym">Nephila clavata</name>
    <dbReference type="NCBI Taxonomy" id="2740835"/>
    <lineage>
        <taxon>Eukaryota</taxon>
        <taxon>Metazoa</taxon>
        <taxon>Ecdysozoa</taxon>
        <taxon>Arthropoda</taxon>
        <taxon>Chelicerata</taxon>
        <taxon>Arachnida</taxon>
        <taxon>Araneae</taxon>
        <taxon>Araneomorphae</taxon>
        <taxon>Entelegynae</taxon>
        <taxon>Araneoidea</taxon>
        <taxon>Nephilidae</taxon>
        <taxon>Trichonephila</taxon>
    </lineage>
</organism>
<reference evidence="3" key="1">
    <citation type="submission" date="2020-07" db="EMBL/GenBank/DDBJ databases">
        <title>Multicomponent nature underlies the extraordinary mechanical properties of spider dragline silk.</title>
        <authorList>
            <person name="Kono N."/>
            <person name="Nakamura H."/>
            <person name="Mori M."/>
            <person name="Yoshida Y."/>
            <person name="Ohtoshi R."/>
            <person name="Malay A.D."/>
            <person name="Moran D.A.P."/>
            <person name="Tomita M."/>
            <person name="Numata K."/>
            <person name="Arakawa K."/>
        </authorList>
    </citation>
    <scope>NUCLEOTIDE SEQUENCE</scope>
</reference>
<keyword evidence="1" id="KW-0812">Transmembrane</keyword>